<accession>A0A226HAL2</accession>
<name>A0A226HAL2_9FLAO</name>
<dbReference type="AlphaFoldDB" id="A0A226HAL2"/>
<reference evidence="1 2" key="1">
    <citation type="submission" date="2016-11" db="EMBL/GenBank/DDBJ databases">
        <title>Whole genomes of Flavobacteriaceae.</title>
        <authorList>
            <person name="Stine C."/>
            <person name="Li C."/>
            <person name="Tadesse D."/>
        </authorList>
    </citation>
    <scope>NUCLEOTIDE SEQUENCE [LARGE SCALE GENOMIC DNA]</scope>
    <source>
        <strain evidence="1 2">DSM 18292</strain>
    </source>
</reference>
<organism evidence="1 2">
    <name type="scientific">Flavobacterium hercynium</name>
    <dbReference type="NCBI Taxonomy" id="387094"/>
    <lineage>
        <taxon>Bacteria</taxon>
        <taxon>Pseudomonadati</taxon>
        <taxon>Bacteroidota</taxon>
        <taxon>Flavobacteriia</taxon>
        <taxon>Flavobacteriales</taxon>
        <taxon>Flavobacteriaceae</taxon>
        <taxon>Flavobacterium</taxon>
    </lineage>
</organism>
<comment type="caution">
    <text evidence="1">The sequence shown here is derived from an EMBL/GenBank/DDBJ whole genome shotgun (WGS) entry which is preliminary data.</text>
</comment>
<dbReference type="Proteomes" id="UP000198345">
    <property type="component" value="Unassembled WGS sequence"/>
</dbReference>
<evidence type="ECO:0000313" key="1">
    <source>
        <dbReference type="EMBL" id="OXA90470.1"/>
    </source>
</evidence>
<sequence>MNKLVMIWCLVLAFNGLAQQKNKMEYFNADIYKDWEIDTDCKTRENKKNLKKGSERITIDNYDNTIDVNRSFTKKTHVIKSYYYGKDKHLEHRSMTFYDINMHSHLEYDDKGAPFMYTSIEYWSYYSIIELVEKIKKEYSIDLEDKTQGATVRKSEDRISSKIFYEVRMQSKNNNAKINYVLLDGTTGDILFETICSNLQSDTVPPPYDQYLLALQEKERKSQQLKDNNRNIEFFSMEKYKSWKKDKSKSQSKSHKYLRKGNERLSISFYNHKIHVENTSVENLYRKVKVYNDSTKTILREENYLNDLSIGVDKIYYKNGGLILEKNNDEPYIFSLAQVSDKIKKECNVDIADLKLNIRTKRFVSFSDKKTYYKVEIGSKNNPHYMTDCFLIDGATGEILLETDFYYPKCRVNVKFPSPYSKYFYFLDEENKDKNNNSYYKTYKGKSYTKTEWEDFEEKWFNNNED</sequence>
<gene>
    <name evidence="1" type="ORF">B0A66_12950</name>
</gene>
<dbReference type="RefSeq" id="WP_089050260.1">
    <property type="nucleotide sequence ID" value="NZ_FXTV01000009.1"/>
</dbReference>
<evidence type="ECO:0000313" key="2">
    <source>
        <dbReference type="Proteomes" id="UP000198345"/>
    </source>
</evidence>
<dbReference type="OrthoDB" id="1274094at2"/>
<dbReference type="EMBL" id="MUGW01000025">
    <property type="protein sequence ID" value="OXA90470.1"/>
    <property type="molecule type" value="Genomic_DNA"/>
</dbReference>
<protein>
    <submittedName>
        <fullName evidence="1">Uncharacterized protein</fullName>
    </submittedName>
</protein>
<proteinExistence type="predicted"/>
<keyword evidence="2" id="KW-1185">Reference proteome</keyword>